<organism evidence="5 6">
    <name type="scientific">Jeotgalibaca dankookensis</name>
    <dbReference type="NCBI Taxonomy" id="708126"/>
    <lineage>
        <taxon>Bacteria</taxon>
        <taxon>Bacillati</taxon>
        <taxon>Bacillota</taxon>
        <taxon>Bacilli</taxon>
        <taxon>Lactobacillales</taxon>
        <taxon>Carnobacteriaceae</taxon>
        <taxon>Jeotgalibaca</taxon>
    </lineage>
</organism>
<feature type="domain" description="HTH marR-type" evidence="4">
    <location>
        <begin position="1"/>
        <end position="140"/>
    </location>
</feature>
<protein>
    <recommendedName>
        <fullName evidence="4">HTH marR-type domain-containing protein</fullName>
    </recommendedName>
</protein>
<dbReference type="OrthoDB" id="5461037at2"/>
<proteinExistence type="predicted"/>
<dbReference type="AlphaFoldDB" id="A0A1S6IPA8"/>
<dbReference type="EMBL" id="CP019728">
    <property type="protein sequence ID" value="AQS53290.1"/>
    <property type="molecule type" value="Genomic_DNA"/>
</dbReference>
<sequence>MSHSIEEINSYLVSIFNELLDIEEEALRNSEFSDLSIREMHTLEAIGMYSEHTSSEVAKKLNITAGTLSVAINTLVHKDYVIRKRMENDRRVIRLGLTKKGKLVYRLHEKFHRQMVKRTIEGMDELEVNALVRGLDNLHGFLDELVENIEKRD</sequence>
<dbReference type="Proteomes" id="UP000188993">
    <property type="component" value="Chromosome"/>
</dbReference>
<dbReference type="GO" id="GO:0003700">
    <property type="term" value="F:DNA-binding transcription factor activity"/>
    <property type="evidence" value="ECO:0007669"/>
    <property type="project" value="InterPro"/>
</dbReference>
<dbReference type="STRING" id="708126.BW727_100897"/>
<evidence type="ECO:0000256" key="1">
    <source>
        <dbReference type="ARBA" id="ARBA00023015"/>
    </source>
</evidence>
<gene>
    <name evidence="5" type="ORF">BW727_100897</name>
</gene>
<dbReference type="PANTHER" id="PTHR42756:SF1">
    <property type="entry name" value="TRANSCRIPTIONAL REPRESSOR OF EMRAB OPERON"/>
    <property type="match status" value="1"/>
</dbReference>
<dbReference type="PROSITE" id="PS01117">
    <property type="entry name" value="HTH_MARR_1"/>
    <property type="match status" value="1"/>
</dbReference>
<keyword evidence="3" id="KW-0804">Transcription</keyword>
<accession>A0A1S6IPA8</accession>
<name>A0A1S6IPA8_9LACT</name>
<dbReference type="PANTHER" id="PTHR42756">
    <property type="entry name" value="TRANSCRIPTIONAL REGULATOR, MARR"/>
    <property type="match status" value="1"/>
</dbReference>
<evidence type="ECO:0000313" key="5">
    <source>
        <dbReference type="EMBL" id="AQS53290.1"/>
    </source>
</evidence>
<dbReference type="RefSeq" id="WP_062471746.1">
    <property type="nucleotide sequence ID" value="NZ_BBYN01000033.1"/>
</dbReference>
<dbReference type="Pfam" id="PF01047">
    <property type="entry name" value="MarR"/>
    <property type="match status" value="1"/>
</dbReference>
<dbReference type="InterPro" id="IPR036390">
    <property type="entry name" value="WH_DNA-bd_sf"/>
</dbReference>
<dbReference type="InterPro" id="IPR000835">
    <property type="entry name" value="HTH_MarR-typ"/>
</dbReference>
<keyword evidence="1" id="KW-0805">Transcription regulation</keyword>
<dbReference type="PRINTS" id="PR00598">
    <property type="entry name" value="HTHMARR"/>
</dbReference>
<evidence type="ECO:0000256" key="2">
    <source>
        <dbReference type="ARBA" id="ARBA00023125"/>
    </source>
</evidence>
<dbReference type="Gene3D" id="1.10.10.10">
    <property type="entry name" value="Winged helix-like DNA-binding domain superfamily/Winged helix DNA-binding domain"/>
    <property type="match status" value="1"/>
</dbReference>
<evidence type="ECO:0000259" key="4">
    <source>
        <dbReference type="PROSITE" id="PS50995"/>
    </source>
</evidence>
<dbReference type="InterPro" id="IPR036388">
    <property type="entry name" value="WH-like_DNA-bd_sf"/>
</dbReference>
<dbReference type="SUPFAM" id="SSF46785">
    <property type="entry name" value="Winged helix' DNA-binding domain"/>
    <property type="match status" value="1"/>
</dbReference>
<dbReference type="InterPro" id="IPR023187">
    <property type="entry name" value="Tscrpt_reg_MarR-type_CS"/>
</dbReference>
<dbReference type="SMART" id="SM00347">
    <property type="entry name" value="HTH_MARR"/>
    <property type="match status" value="1"/>
</dbReference>
<dbReference type="KEGG" id="jda:BW727_100897"/>
<keyword evidence="6" id="KW-1185">Reference proteome</keyword>
<reference evidence="5 6" key="1">
    <citation type="journal article" date="2014" name="Int. J. Syst. Evol. Microbiol.">
        <title>Jeotgalibaca dankookensis gen. nov., sp. nov., a member of the family Carnobacteriaceae, isolated from seujeot (Korean traditional food).</title>
        <authorList>
            <person name="Lee D.G."/>
            <person name="Trujillo M.E."/>
            <person name="Kang H."/>
            <person name="Ahn T.Y."/>
        </authorList>
    </citation>
    <scope>NUCLEOTIDE SEQUENCE [LARGE SCALE GENOMIC DNA]</scope>
    <source>
        <strain evidence="5 6">EX-07</strain>
    </source>
</reference>
<keyword evidence="2" id="KW-0238">DNA-binding</keyword>
<dbReference type="PROSITE" id="PS50995">
    <property type="entry name" value="HTH_MARR_2"/>
    <property type="match status" value="1"/>
</dbReference>
<evidence type="ECO:0000313" key="6">
    <source>
        <dbReference type="Proteomes" id="UP000188993"/>
    </source>
</evidence>
<dbReference type="GO" id="GO:0003677">
    <property type="term" value="F:DNA binding"/>
    <property type="evidence" value="ECO:0007669"/>
    <property type="project" value="UniProtKB-KW"/>
</dbReference>
<evidence type="ECO:0000256" key="3">
    <source>
        <dbReference type="ARBA" id="ARBA00023163"/>
    </source>
</evidence>